<dbReference type="RefSeq" id="WP_071563957.1">
    <property type="nucleotide sequence ID" value="NZ_MIQH01000442.1"/>
</dbReference>
<evidence type="ECO:0000256" key="4">
    <source>
        <dbReference type="ARBA" id="ARBA00023180"/>
    </source>
</evidence>
<dbReference type="Gene3D" id="2.60.40.60">
    <property type="entry name" value="Cadherins"/>
    <property type="match status" value="1"/>
</dbReference>
<organism evidence="5 6">
    <name type="scientific">Bathymodiolus thermophilus thioautotrophic gill symbiont</name>
    <dbReference type="NCBI Taxonomy" id="2360"/>
    <lineage>
        <taxon>Bacteria</taxon>
        <taxon>Pseudomonadati</taxon>
        <taxon>Pseudomonadota</taxon>
        <taxon>Gammaproteobacteria</taxon>
        <taxon>sulfur-oxidizing symbionts</taxon>
    </lineage>
</organism>
<evidence type="ECO:0000313" key="6">
    <source>
        <dbReference type="Proteomes" id="UP000182798"/>
    </source>
</evidence>
<dbReference type="Pfam" id="PF01839">
    <property type="entry name" value="FG-GAP"/>
    <property type="match status" value="5"/>
</dbReference>
<dbReference type="SMART" id="SM00191">
    <property type="entry name" value="Int_alpha"/>
    <property type="match status" value="7"/>
</dbReference>
<keyword evidence="1" id="KW-0732">Signal</keyword>
<dbReference type="InterPro" id="IPR013517">
    <property type="entry name" value="FG-GAP"/>
</dbReference>
<dbReference type="PANTHER" id="PTHR23221">
    <property type="entry name" value="GLYCOSYLPHOSPHATIDYLINOSITOL PHOSPHOLIPASE D"/>
    <property type="match status" value="1"/>
</dbReference>
<dbReference type="CDD" id="cd11304">
    <property type="entry name" value="Cadherin_repeat"/>
    <property type="match status" value="2"/>
</dbReference>
<evidence type="ECO:0000256" key="1">
    <source>
        <dbReference type="ARBA" id="ARBA00022729"/>
    </source>
</evidence>
<dbReference type="InterPro" id="IPR028994">
    <property type="entry name" value="Integrin_alpha_N"/>
</dbReference>
<dbReference type="GO" id="GO:0007155">
    <property type="term" value="P:cell adhesion"/>
    <property type="evidence" value="ECO:0007669"/>
    <property type="project" value="InterPro"/>
</dbReference>
<dbReference type="SUPFAM" id="SSF69318">
    <property type="entry name" value="Integrin alpha N-terminal domain"/>
    <property type="match status" value="2"/>
</dbReference>
<keyword evidence="3" id="KW-0378">Hydrolase</keyword>
<dbReference type="SUPFAM" id="SSF49313">
    <property type="entry name" value="Cadherin-like"/>
    <property type="match status" value="1"/>
</dbReference>
<dbReference type="InterPro" id="IPR015919">
    <property type="entry name" value="Cadherin-like_sf"/>
</dbReference>
<accession>A0A1J5U9D7</accession>
<name>A0A1J5U9D7_9GAMM</name>
<evidence type="ECO:0008006" key="7">
    <source>
        <dbReference type="Google" id="ProtNLM"/>
    </source>
</evidence>
<protein>
    <recommendedName>
        <fullName evidence="7">Alpha integrin</fullName>
    </recommendedName>
</protein>
<dbReference type="EMBL" id="MIQH01000442">
    <property type="protein sequence ID" value="OIR25001.1"/>
    <property type="molecule type" value="Genomic_DNA"/>
</dbReference>
<dbReference type="GO" id="GO:0016787">
    <property type="term" value="F:hydrolase activity"/>
    <property type="evidence" value="ECO:0007669"/>
    <property type="project" value="UniProtKB-KW"/>
</dbReference>
<sequence>MSCLVSLPAEDGGLYHIVADAFFTLEDGTQVVYFYGEQSIVSTESGAVRTNGNQSFFDVVTSNIGIVSAVVVAAIVAVVSSSGSDNNDDDTPLTFTFADTGGFTSSVVITVSGVKEGETWQYSIDGGAYYTNGTGNSFTLVEGTHAANAIKIKLTDATGKVSEITNTSPIVVDTTAPSFISSTTVGVRTNTDASEVIYKAVATDNNIVTYALEDGNQKDKFTISERGELKYKQKQTTIHDDDKVTIIATDTAGNETKQLVTISVKDFVLSTTVAWDNIGGNDSINIEELAMATLGGTVTGININSIVITSITFKREGTDTTYTLDANLLPSINDDNTWTLVNNDTWTSQLENGNYIVTVKLSGNDGNVTGQEIVRAVTIDKIAPTMPTFDFTDTGLLGDGITKNGVITVGNLQSGITWQYSINHGTSFTNGEGSSFTLAEGTYVRKDIQVRQTDVVGNVSIASNIAPIVVDATSPVTPKLTFVNTGSLDDDITKDGVITVGDLESGITWQYSVDGGTNFTNGEGSSFTLVEGTYGANAIQIKQTDIAGNASDIVKIISPIVVDTTSPIFAQQSTTVDIFVNAPITTTVYNAQASVGDADRITYSIKNANTSKFSITDDTGIVTYKTIQTTVHNDDTFTIIATDIAGNATEQAVTVSVRPPATQGFVIDGQSIGESVGTWNGWSVSSAGDVNGDGLDDLIVVDEVEGAAGKSYVVFGRTDKTTVSLLAIALGTSAGGFVMNGEAAVDKDGFSVSSAGDVNGDGLDDLIVGSPSAGAIASNAGKSYVVFGKANGAVVNLSVIASGMGGFVINGENTFDLSGSSVSSAGDVNGDGLDDLIVGADNASTVTSAYAGKSYVVFGKKGSTTAVNLSAIASGTGGFVINGENTFDLSGSSVSSAGDVNGDGLDDLIIGAKGARLTAGPLLTGKSYVVFGKMDNTTAVNLSAIVSGMGGFVINGENAQDYSGNSVSSAGDVNGDGLDDLIVGAHKADSASGSNAGKSYVVFGKKDNTAAVNLSTIASGMGGFVINGENANDKSGFSVSSAGDVNGDGLDDLVVGAYNPDGGSGTGKSYVVFGKTNGAAVNLSAIASDFGTGGFVINSESTNNKSGFSVSSAGDVNGDGLDDLIVGTVIEGVTSGIDAGKSYVVFGKTDTKAVNLADISKDEGAVAHAIDFQGDKREYIGTFADELFVAGLGDNILIGGGGTDVFNAGAGDDTIIINSNNLDKLYSSILGSHLLARVDGGGGSDTLKLAGSNLNLDLSQIDNGRIQDIEIIDLTGSGDNILKLNLNDLLDISSETNTLKVVGNSGDKVDIEVMVYAFVKDSMQTEGNITYDIYSNINAPTAELWIAQDLTVF</sequence>
<evidence type="ECO:0000256" key="2">
    <source>
        <dbReference type="ARBA" id="ARBA00022737"/>
    </source>
</evidence>
<dbReference type="Proteomes" id="UP000182798">
    <property type="component" value="Unassembled WGS sequence"/>
</dbReference>
<keyword evidence="4" id="KW-0325">Glycoprotein</keyword>
<reference evidence="6" key="1">
    <citation type="submission" date="2016-09" db="EMBL/GenBank/DDBJ databases">
        <title>Genome Sequence of Bathymodiolus thermophilus sulfur-oxidizing gill endosymbiont.</title>
        <authorList>
            <person name="Ponnudurai R."/>
            <person name="Kleiner M."/>
            <person name="Sayavedra L."/>
            <person name="Thuermer A."/>
            <person name="Felbeck H."/>
            <person name="Schlueter R."/>
            <person name="Schweder T."/>
            <person name="Markert S."/>
        </authorList>
    </citation>
    <scope>NUCLEOTIDE SEQUENCE [LARGE SCALE GENOMIC DNA]</scope>
    <source>
        <strain evidence="6">BAT/CrabSpa'14</strain>
    </source>
</reference>
<gene>
    <name evidence="5" type="ORF">BGC33_12380</name>
</gene>
<proteinExistence type="predicted"/>
<evidence type="ECO:0000256" key="3">
    <source>
        <dbReference type="ARBA" id="ARBA00022801"/>
    </source>
</evidence>
<keyword evidence="2" id="KW-0677">Repeat</keyword>
<dbReference type="InterPro" id="IPR000413">
    <property type="entry name" value="Integrin_alpha"/>
</dbReference>
<comment type="caution">
    <text evidence="5">The sequence shown here is derived from an EMBL/GenBank/DDBJ whole genome shotgun (WGS) entry which is preliminary data.</text>
</comment>
<dbReference type="PROSITE" id="PS51470">
    <property type="entry name" value="FG_GAP"/>
    <property type="match status" value="5"/>
</dbReference>
<evidence type="ECO:0000313" key="5">
    <source>
        <dbReference type="EMBL" id="OIR25001.1"/>
    </source>
</evidence>
<dbReference type="GO" id="GO:0008305">
    <property type="term" value="C:integrin complex"/>
    <property type="evidence" value="ECO:0007669"/>
    <property type="project" value="InterPro"/>
</dbReference>
<dbReference type="PRINTS" id="PR01185">
    <property type="entry name" value="INTEGRINA"/>
</dbReference>
<dbReference type="PANTHER" id="PTHR23221:SF7">
    <property type="entry name" value="PHOSPHATIDYLINOSITOL-GLYCAN-SPECIFIC PHOSPHOLIPASE D"/>
    <property type="match status" value="1"/>
</dbReference>
<dbReference type="GO" id="GO:0005509">
    <property type="term" value="F:calcium ion binding"/>
    <property type="evidence" value="ECO:0007669"/>
    <property type="project" value="InterPro"/>
</dbReference>
<dbReference type="InterPro" id="IPR013519">
    <property type="entry name" value="Int_alpha_beta-p"/>
</dbReference>
<dbReference type="Gene3D" id="2.60.40.1800">
    <property type="match status" value="1"/>
</dbReference>
<dbReference type="Gene3D" id="2.130.10.130">
    <property type="entry name" value="Integrin alpha, N-terminal"/>
    <property type="match status" value="4"/>
</dbReference>